<evidence type="ECO:0000256" key="2">
    <source>
        <dbReference type="SAM" id="Coils"/>
    </source>
</evidence>
<dbReference type="OrthoDB" id="6094186at2759"/>
<feature type="domain" description="B box-type" evidence="3">
    <location>
        <begin position="4"/>
        <end position="54"/>
    </location>
</feature>
<dbReference type="AlphaFoldDB" id="A0A6J8BQH5"/>
<proteinExistence type="predicted"/>
<dbReference type="InterPro" id="IPR047153">
    <property type="entry name" value="TRIM45/56/19-like"/>
</dbReference>
<dbReference type="CDD" id="cd19757">
    <property type="entry name" value="Bbox1"/>
    <property type="match status" value="1"/>
</dbReference>
<dbReference type="SUPFAM" id="SSF57845">
    <property type="entry name" value="B-box zinc-binding domain"/>
    <property type="match status" value="1"/>
</dbReference>
<feature type="coiled-coil region" evidence="2">
    <location>
        <begin position="120"/>
        <end position="212"/>
    </location>
</feature>
<evidence type="ECO:0000256" key="1">
    <source>
        <dbReference type="PROSITE-ProRule" id="PRU00024"/>
    </source>
</evidence>
<keyword evidence="2" id="KW-0175">Coiled coil</keyword>
<evidence type="ECO:0000313" key="4">
    <source>
        <dbReference type="EMBL" id="CAC5386185.1"/>
    </source>
</evidence>
<dbReference type="InterPro" id="IPR000315">
    <property type="entry name" value="Znf_B-box"/>
</dbReference>
<organism evidence="4 5">
    <name type="scientific">Mytilus coruscus</name>
    <name type="common">Sea mussel</name>
    <dbReference type="NCBI Taxonomy" id="42192"/>
    <lineage>
        <taxon>Eukaryota</taxon>
        <taxon>Metazoa</taxon>
        <taxon>Spiralia</taxon>
        <taxon>Lophotrochozoa</taxon>
        <taxon>Mollusca</taxon>
        <taxon>Bivalvia</taxon>
        <taxon>Autobranchia</taxon>
        <taxon>Pteriomorphia</taxon>
        <taxon>Mytilida</taxon>
        <taxon>Mytiloidea</taxon>
        <taxon>Mytilidae</taxon>
        <taxon>Mytilinae</taxon>
        <taxon>Mytilus</taxon>
    </lineage>
</organism>
<dbReference type="Pfam" id="PF00643">
    <property type="entry name" value="zf-B_box"/>
    <property type="match status" value="1"/>
</dbReference>
<gene>
    <name evidence="4" type="ORF">MCOR_21652</name>
</gene>
<dbReference type="PROSITE" id="PS50119">
    <property type="entry name" value="ZF_BBOX"/>
    <property type="match status" value="1"/>
</dbReference>
<keyword evidence="1" id="KW-0862">Zinc</keyword>
<keyword evidence="1" id="KW-0863">Zinc-finger</keyword>
<protein>
    <submittedName>
        <fullName evidence="4">TRIM45</fullName>
    </submittedName>
</protein>
<dbReference type="Proteomes" id="UP000507470">
    <property type="component" value="Unassembled WGS sequence"/>
</dbReference>
<evidence type="ECO:0000259" key="3">
    <source>
        <dbReference type="PROSITE" id="PS50119"/>
    </source>
</evidence>
<evidence type="ECO:0000313" key="5">
    <source>
        <dbReference type="Proteomes" id="UP000507470"/>
    </source>
</evidence>
<dbReference type="PANTHER" id="PTHR25462">
    <property type="entry name" value="BONUS, ISOFORM C-RELATED"/>
    <property type="match status" value="1"/>
</dbReference>
<dbReference type="GO" id="GO:0061630">
    <property type="term" value="F:ubiquitin protein ligase activity"/>
    <property type="evidence" value="ECO:0007669"/>
    <property type="project" value="TreeGrafter"/>
</dbReference>
<name>A0A6J8BQH5_MYTCO</name>
<reference evidence="4 5" key="1">
    <citation type="submission" date="2020-06" db="EMBL/GenBank/DDBJ databases">
        <authorList>
            <person name="Li R."/>
            <person name="Bekaert M."/>
        </authorList>
    </citation>
    <scope>NUCLEOTIDE SEQUENCE [LARGE SCALE GENOMIC DNA]</scope>
    <source>
        <strain evidence="5">wild</strain>
    </source>
</reference>
<accession>A0A6J8BQH5</accession>
<dbReference type="GO" id="GO:0008270">
    <property type="term" value="F:zinc ion binding"/>
    <property type="evidence" value="ECO:0007669"/>
    <property type="project" value="UniProtKB-KW"/>
</dbReference>
<dbReference type="PANTHER" id="PTHR25462:SF296">
    <property type="entry name" value="MEIOTIC P26, ISOFORM F"/>
    <property type="match status" value="1"/>
</dbReference>
<sequence length="484" mass="54678">MAETTGIVCDLCESRNRSKSAYIWCSVCEEGLCIDCSEYHRVSKLSKQHETLSIDSYRKLPECIRTLSKTCLVHDEPLELYCGTHQEPCCTECIATKHSLCPGTTLLSKTVKGIRDSEYLASTKRRIARMKLHAEEMKQNRRANIERLEKQGVLVCTEVARIKDETNKHLTEIEAKLVNEINELVMSETESCKNAESKMEDRLSKLQDLEKGISETESYGNKEQIYLGLKHLTDCLATEETTLKSNMEESCFQEKAIELILAEEMKLLTTISSMGTIKLNVKPTVISSIEPNSSAQMFSPNEASYSSMTISNIKRGTAGSDCIEGTRNTCSLVQLPDGRIVLAAANEAETFGYFYVFDADGHCIERKFSFQCPFGLALMNQKLIASFNIGMVAENLDLEDFTRISEIADGNIYGLSCYDNILAMAIKGEGITLAKEDENPFKTINVRYRSLAYIHLWKNKLFYSDFTLFVLSRYGWRRNLESEI</sequence>
<keyword evidence="5" id="KW-1185">Reference proteome</keyword>
<dbReference type="Gene3D" id="3.30.160.60">
    <property type="entry name" value="Classic Zinc Finger"/>
    <property type="match status" value="1"/>
</dbReference>
<keyword evidence="1" id="KW-0479">Metal-binding</keyword>
<dbReference type="EMBL" id="CACVKT020003843">
    <property type="protein sequence ID" value="CAC5386185.1"/>
    <property type="molecule type" value="Genomic_DNA"/>
</dbReference>